<accession>A0ABN9WD58</accession>
<evidence type="ECO:0000313" key="1">
    <source>
        <dbReference type="EMBL" id="CAK0882696.1"/>
    </source>
</evidence>
<dbReference type="EMBL" id="CAUYUJ010018327">
    <property type="protein sequence ID" value="CAK0882696.1"/>
    <property type="molecule type" value="Genomic_DNA"/>
</dbReference>
<dbReference type="Proteomes" id="UP001189429">
    <property type="component" value="Unassembled WGS sequence"/>
</dbReference>
<organism evidence="1 2">
    <name type="scientific">Prorocentrum cordatum</name>
    <dbReference type="NCBI Taxonomy" id="2364126"/>
    <lineage>
        <taxon>Eukaryota</taxon>
        <taxon>Sar</taxon>
        <taxon>Alveolata</taxon>
        <taxon>Dinophyceae</taxon>
        <taxon>Prorocentrales</taxon>
        <taxon>Prorocentraceae</taxon>
        <taxon>Prorocentrum</taxon>
    </lineage>
</organism>
<reference evidence="1" key="1">
    <citation type="submission" date="2023-10" db="EMBL/GenBank/DDBJ databases">
        <authorList>
            <person name="Chen Y."/>
            <person name="Shah S."/>
            <person name="Dougan E. K."/>
            <person name="Thang M."/>
            <person name="Chan C."/>
        </authorList>
    </citation>
    <scope>NUCLEOTIDE SEQUENCE [LARGE SCALE GENOMIC DNA]</scope>
</reference>
<evidence type="ECO:0000313" key="2">
    <source>
        <dbReference type="Proteomes" id="UP001189429"/>
    </source>
</evidence>
<comment type="caution">
    <text evidence="1">The sequence shown here is derived from an EMBL/GenBank/DDBJ whole genome shotgun (WGS) entry which is preliminary data.</text>
</comment>
<protein>
    <submittedName>
        <fullName evidence="1">Uncharacterized protein</fullName>
    </submittedName>
</protein>
<sequence length="509" mass="57278">MDDVAGDDGVGVAAFAGPPVGHGGHGAAAPRRALRAANIYLGPLEAFIILGAKGGSWAREFNDIVSHLFDDGRQYLFCIVIGRWEMIPAAEIDNLTDLDHRIAQSALGQHSDEYAGLLTYKAVNAIDVVHPFHCEPSDPQAILNMLRGRQVKFWTDRDHGVDTSWDEAWYSVLDKYRAVRFVQKPVVVCPPLAMSIAELHQDVFHAVVIGHRLKSFWGTGPTAGRLKRFRELHPVQQHVRQHQGAVHGRAIMRRGLSGRLVIKWLAATSDLKALRHAGRACDNWASLIAEGAPLSEEELTQHMKSVRLETLRRSRVRLDWLCMRLTRLMFARINWSRIDTYLYIDSSPQGRGWEMQAASVRIRMDGVDFLRRMLPPVLLMRTQLTSFSKAGALLWQIYLCFGGSPDAMRAFLSRVRGIVSDMGTECMIAKMGDILPDFFAALGLRQFIQRQPLLFPRALVIPGWRHKIDLLIRRGCSSLRWFPEFIAQVKAMISLFRDEALGLSKACKS</sequence>
<name>A0ABN9WD58_9DINO</name>
<keyword evidence="2" id="KW-1185">Reference proteome</keyword>
<gene>
    <name evidence="1" type="ORF">PCOR1329_LOCUS65130</name>
</gene>
<proteinExistence type="predicted"/>